<dbReference type="Proteomes" id="UP000002640">
    <property type="component" value="Unassembled WGS sequence"/>
</dbReference>
<dbReference type="InParanoid" id="G5AFF4"/>
<reference evidence="2 3" key="1">
    <citation type="journal article" date="2006" name="Science">
        <title>Phytophthora genome sequences uncover evolutionary origins and mechanisms of pathogenesis.</title>
        <authorList>
            <person name="Tyler B.M."/>
            <person name="Tripathy S."/>
            <person name="Zhang X."/>
            <person name="Dehal P."/>
            <person name="Jiang R.H."/>
            <person name="Aerts A."/>
            <person name="Arredondo F.D."/>
            <person name="Baxter L."/>
            <person name="Bensasson D."/>
            <person name="Beynon J.L."/>
            <person name="Chapman J."/>
            <person name="Damasceno C.M."/>
            <person name="Dorrance A.E."/>
            <person name="Dou D."/>
            <person name="Dickerman A.W."/>
            <person name="Dubchak I.L."/>
            <person name="Garbelotto M."/>
            <person name="Gijzen M."/>
            <person name="Gordon S.G."/>
            <person name="Govers F."/>
            <person name="Grunwald N.J."/>
            <person name="Huang W."/>
            <person name="Ivors K.L."/>
            <person name="Jones R.W."/>
            <person name="Kamoun S."/>
            <person name="Krampis K."/>
            <person name="Lamour K.H."/>
            <person name="Lee M.K."/>
            <person name="McDonald W.H."/>
            <person name="Medina M."/>
            <person name="Meijer H.J."/>
            <person name="Nordberg E.K."/>
            <person name="Maclean D.J."/>
            <person name="Ospina-Giraldo M.D."/>
            <person name="Morris P.F."/>
            <person name="Phuntumart V."/>
            <person name="Putnam N.H."/>
            <person name="Rash S."/>
            <person name="Rose J.K."/>
            <person name="Sakihama Y."/>
            <person name="Salamov A.A."/>
            <person name="Savidor A."/>
            <person name="Scheuring C.F."/>
            <person name="Smith B.M."/>
            <person name="Sobral B.W."/>
            <person name="Terry A."/>
            <person name="Torto-Alalibo T.A."/>
            <person name="Win J."/>
            <person name="Xu Z."/>
            <person name="Zhang H."/>
            <person name="Grigoriev I.V."/>
            <person name="Rokhsar D.S."/>
            <person name="Boore J.L."/>
        </authorList>
    </citation>
    <scope>NUCLEOTIDE SEQUENCE [LARGE SCALE GENOMIC DNA]</scope>
    <source>
        <strain evidence="2 3">P6497</strain>
    </source>
</reference>
<sequence>MANSYFELLPLIDAKDEVLATLIPPAASKRRLRDLLDELKKGVTSLLKAFQGTDANLLPATSTDKGAQEEKDEEASTAFAELEQKCRRLEYAPRTSHQDAVEKRPIGIKLDMERCAQGRKRDQSFSTEWNGIENEEAITMGMTKYLGYPRDNSHEAKLIHKNQPSVIQYWNGEEEPPSGCISREIVFLVFNTRNFDNTDLTFYETVEDLAEESEAEVVNNFLYDHNRLGVRRDARLPWIQLLFLWRGIMVPLNIVYTRSLHYLAILYVPALTRLLKGVYMRCTTQQLSVIEQLGLEDTPFLIERNLTLLLGGMSASRLVVIHRTLSAAVGRGPIVSMTLSVVAGRQLAFIQLPPASLILLIFYGIDRSPALLLVTGLTLPAATLLLLLLPLLTTSTLLILHLELLNRLNLVLVWTVTTTRATTSIGKEC</sequence>
<dbReference type="GeneID" id="20648220"/>
<keyword evidence="1" id="KW-0812">Transmembrane</keyword>
<organism evidence="2 3">
    <name type="scientific">Phytophthora sojae (strain P6497)</name>
    <name type="common">Soybean stem and root rot agent</name>
    <name type="synonym">Phytophthora megasperma f. sp. glycines</name>
    <dbReference type="NCBI Taxonomy" id="1094619"/>
    <lineage>
        <taxon>Eukaryota</taxon>
        <taxon>Sar</taxon>
        <taxon>Stramenopiles</taxon>
        <taxon>Oomycota</taxon>
        <taxon>Peronosporomycetes</taxon>
        <taxon>Peronosporales</taxon>
        <taxon>Peronosporaceae</taxon>
        <taxon>Phytophthora</taxon>
    </lineage>
</organism>
<evidence type="ECO:0000313" key="3">
    <source>
        <dbReference type="Proteomes" id="UP000002640"/>
    </source>
</evidence>
<protein>
    <submittedName>
        <fullName evidence="2">Uncharacterized protein</fullName>
    </submittedName>
</protein>
<evidence type="ECO:0000256" key="1">
    <source>
        <dbReference type="SAM" id="Phobius"/>
    </source>
</evidence>
<feature type="transmembrane region" description="Helical" evidence="1">
    <location>
        <begin position="377"/>
        <end position="400"/>
    </location>
</feature>
<keyword evidence="3" id="KW-1185">Reference proteome</keyword>
<dbReference type="KEGG" id="psoj:PHYSODRAFT_342136"/>
<proteinExistence type="predicted"/>
<dbReference type="SMR" id="G5AFF4"/>
<evidence type="ECO:0000313" key="2">
    <source>
        <dbReference type="EMBL" id="EGZ05944.1"/>
    </source>
</evidence>
<name>G5AFF4_PHYSP</name>
<dbReference type="RefSeq" id="XP_009538805.1">
    <property type="nucleotide sequence ID" value="XM_009540510.1"/>
</dbReference>
<dbReference type="EMBL" id="JH159165">
    <property type="protein sequence ID" value="EGZ05944.1"/>
    <property type="molecule type" value="Genomic_DNA"/>
</dbReference>
<gene>
    <name evidence="2" type="ORF">PHYSODRAFT_342136</name>
</gene>
<keyword evidence="1" id="KW-0472">Membrane</keyword>
<keyword evidence="1" id="KW-1133">Transmembrane helix</keyword>
<dbReference type="AlphaFoldDB" id="G5AFF4"/>
<accession>G5AFF4</accession>
<feature type="transmembrane region" description="Helical" evidence="1">
    <location>
        <begin position="347"/>
        <end position="365"/>
    </location>
</feature>